<reference evidence="1 2" key="1">
    <citation type="submission" date="2020-12" db="EMBL/GenBank/DDBJ databases">
        <title>Bacterial novel species Pedobacter sp. SD-b isolated from soil.</title>
        <authorList>
            <person name="Jung H.-Y."/>
        </authorList>
    </citation>
    <scope>NUCLEOTIDE SEQUENCE [LARGE SCALE GENOMIC DNA]</scope>
    <source>
        <strain evidence="1 2">SD-b</strain>
    </source>
</reference>
<proteinExistence type="predicted"/>
<keyword evidence="2" id="KW-1185">Reference proteome</keyword>
<organism evidence="1 2">
    <name type="scientific">Pedobacter segetis</name>
    <dbReference type="NCBI Taxonomy" id="2793069"/>
    <lineage>
        <taxon>Bacteria</taxon>
        <taxon>Pseudomonadati</taxon>
        <taxon>Bacteroidota</taxon>
        <taxon>Sphingobacteriia</taxon>
        <taxon>Sphingobacteriales</taxon>
        <taxon>Sphingobacteriaceae</taxon>
        <taxon>Pedobacter</taxon>
    </lineage>
</organism>
<dbReference type="EMBL" id="JAEHFY010000014">
    <property type="protein sequence ID" value="MBK0383461.1"/>
    <property type="molecule type" value="Genomic_DNA"/>
</dbReference>
<evidence type="ECO:0008006" key="3">
    <source>
        <dbReference type="Google" id="ProtNLM"/>
    </source>
</evidence>
<sequence>MKHLLLFIMILFLAMGLFAQKQSFDVVNYEMPRGWDKIETENGVQLSTKDDGKGNYAAAVIVRSVASTKLPNDNFSSSWKSLVQGTVKVLEAPTISDMDIENGWTCIIGQANYTDGHIKGLVTLVTATANSKMVNIVLITNTNKYQNELLAFINSVELKEAPPQNIKNKPTINAVKTPN</sequence>
<evidence type="ECO:0000313" key="2">
    <source>
        <dbReference type="Proteomes" id="UP000660024"/>
    </source>
</evidence>
<dbReference type="RefSeq" id="WP_200586269.1">
    <property type="nucleotide sequence ID" value="NZ_JAEHFY010000014.1"/>
</dbReference>
<evidence type="ECO:0000313" key="1">
    <source>
        <dbReference type="EMBL" id="MBK0383461.1"/>
    </source>
</evidence>
<accession>A0ABS1BKT7</accession>
<name>A0ABS1BKT7_9SPHI</name>
<gene>
    <name evidence="1" type="ORF">I5M32_10870</name>
</gene>
<comment type="caution">
    <text evidence="1">The sequence shown here is derived from an EMBL/GenBank/DDBJ whole genome shotgun (WGS) entry which is preliminary data.</text>
</comment>
<protein>
    <recommendedName>
        <fullName evidence="3">DUF1795 domain-containing protein</fullName>
    </recommendedName>
</protein>
<dbReference type="Proteomes" id="UP000660024">
    <property type="component" value="Unassembled WGS sequence"/>
</dbReference>